<protein>
    <recommendedName>
        <fullName evidence="4">Oligogalacturonide lyase</fullName>
    </recommendedName>
</protein>
<dbReference type="EMBL" id="CP029255">
    <property type="protein sequence ID" value="AWK06321.1"/>
    <property type="molecule type" value="Genomic_DNA"/>
</dbReference>
<dbReference type="SUPFAM" id="SSF50969">
    <property type="entry name" value="YVTN repeat-like/Quinoprotein amine dehydrogenase"/>
    <property type="match status" value="1"/>
</dbReference>
<feature type="compositionally biased region" description="Polar residues" evidence="1">
    <location>
        <begin position="319"/>
        <end position="330"/>
    </location>
</feature>
<dbReference type="RefSeq" id="WP_109193738.1">
    <property type="nucleotide sequence ID" value="NZ_CP029255.1"/>
</dbReference>
<dbReference type="Proteomes" id="UP000245250">
    <property type="component" value="Chromosome"/>
</dbReference>
<feature type="region of interest" description="Disordered" evidence="1">
    <location>
        <begin position="304"/>
        <end position="334"/>
    </location>
</feature>
<evidence type="ECO:0000313" key="2">
    <source>
        <dbReference type="EMBL" id="AWK06321.1"/>
    </source>
</evidence>
<gene>
    <name evidence="2" type="ORF">HYN56_19655</name>
</gene>
<evidence type="ECO:0000256" key="1">
    <source>
        <dbReference type="SAM" id="MobiDB-lite"/>
    </source>
</evidence>
<reference evidence="2 3" key="1">
    <citation type="submission" date="2018-05" db="EMBL/GenBank/DDBJ databases">
        <title>Genome sequencing of Flavobacterium sp. HYN0056.</title>
        <authorList>
            <person name="Yi H."/>
            <person name="Baek C."/>
        </authorList>
    </citation>
    <scope>NUCLEOTIDE SEQUENCE [LARGE SCALE GENOMIC DNA]</scope>
    <source>
        <strain evidence="2 3">HYN0056</strain>
    </source>
</reference>
<name>A0A2S1YQI6_9FLAO</name>
<keyword evidence="3" id="KW-1185">Reference proteome</keyword>
<sequence>MKFKSISIILLLFFSATFFGQIGRRFPSEKKIIKDPVTGVDLIFLTTKSAGDSKTYPTHPQWTADGEWLIFRTKRANGDAVAVNEKSGVMVQVTEGGYSGTLCMAQKSMKLYYMRKGEENTMQIIEVNLENVFKDSQVGKMKAVEAYERICAITPSEMGASGDMALDANEDRVYFRIGREEAAKHLDPNVKIEKNYGPRNMGAGPGGIGSMNIKTGELKHVVSVPFQVGHIQSNIWNPGELVFCWETGGKSPQRTWTVMADGTGLRPLYPESDYEWVTHEAVISKDEVAMAIMGHRKIDIQKETPVEVTESSEIRNPENPGQESNWGNSGTREKPTGLAIVNLRTREMIIAGQTKSGSGLWHVHGSADGRWAVGDDFSRSLYLIDRKTNEMIMLTTGHKQTAADHVHPTFNRDGTKIQIQSAMLSEDNRTLNICIVNVPKDWLKRK</sequence>
<proteinExistence type="predicted"/>
<organism evidence="2 3">
    <name type="scientific">Flavobacterium crocinum</name>
    <dbReference type="NCBI Taxonomy" id="2183896"/>
    <lineage>
        <taxon>Bacteria</taxon>
        <taxon>Pseudomonadati</taxon>
        <taxon>Bacteroidota</taxon>
        <taxon>Flavobacteriia</taxon>
        <taxon>Flavobacteriales</taxon>
        <taxon>Flavobacteriaceae</taxon>
        <taxon>Flavobacterium</taxon>
    </lineage>
</organism>
<accession>A0A2S1YQI6</accession>
<dbReference type="InterPro" id="IPR015943">
    <property type="entry name" value="WD40/YVTN_repeat-like_dom_sf"/>
</dbReference>
<dbReference type="AlphaFoldDB" id="A0A2S1YQI6"/>
<dbReference type="OrthoDB" id="8432779at2"/>
<dbReference type="Gene3D" id="2.130.10.10">
    <property type="entry name" value="YVTN repeat-like/Quinoprotein amine dehydrogenase"/>
    <property type="match status" value="1"/>
</dbReference>
<dbReference type="InterPro" id="IPR011044">
    <property type="entry name" value="Quino_amine_DH_bsu"/>
</dbReference>
<dbReference type="KEGG" id="fcr:HYN56_19655"/>
<evidence type="ECO:0008006" key="4">
    <source>
        <dbReference type="Google" id="ProtNLM"/>
    </source>
</evidence>
<evidence type="ECO:0000313" key="3">
    <source>
        <dbReference type="Proteomes" id="UP000245250"/>
    </source>
</evidence>